<feature type="compositionally biased region" description="Low complexity" evidence="4">
    <location>
        <begin position="426"/>
        <end position="437"/>
    </location>
</feature>
<gene>
    <name evidence="7" type="ORF">I6G66_18005</name>
</gene>
<dbReference type="Pfam" id="PF07804">
    <property type="entry name" value="HipA_C"/>
    <property type="match status" value="1"/>
</dbReference>
<dbReference type="InterPro" id="IPR017508">
    <property type="entry name" value="HipA_N1"/>
</dbReference>
<feature type="domain" description="HipA N-terminal subdomain 1" evidence="6">
    <location>
        <begin position="3"/>
        <end position="100"/>
    </location>
</feature>
<evidence type="ECO:0000313" key="7">
    <source>
        <dbReference type="EMBL" id="QPS06205.1"/>
    </source>
</evidence>
<dbReference type="GO" id="GO:0005829">
    <property type="term" value="C:cytosol"/>
    <property type="evidence" value="ECO:0007669"/>
    <property type="project" value="TreeGrafter"/>
</dbReference>
<evidence type="ECO:0000256" key="2">
    <source>
        <dbReference type="ARBA" id="ARBA00022679"/>
    </source>
</evidence>
<evidence type="ECO:0000256" key="4">
    <source>
        <dbReference type="SAM" id="MobiDB-lite"/>
    </source>
</evidence>
<dbReference type="EMBL" id="CP065668">
    <property type="protein sequence ID" value="QPS06205.1"/>
    <property type="molecule type" value="Genomic_DNA"/>
</dbReference>
<dbReference type="Pfam" id="PF13657">
    <property type="entry name" value="Couple_hipA"/>
    <property type="match status" value="1"/>
</dbReference>
<evidence type="ECO:0000256" key="1">
    <source>
        <dbReference type="ARBA" id="ARBA00010164"/>
    </source>
</evidence>
<dbReference type="PANTHER" id="PTHR37419:SF1">
    <property type="entry name" value="SERINE_THREONINE-PROTEIN KINASE TOXIN HIPA"/>
    <property type="match status" value="1"/>
</dbReference>
<dbReference type="GO" id="GO:0004674">
    <property type="term" value="F:protein serine/threonine kinase activity"/>
    <property type="evidence" value="ECO:0007669"/>
    <property type="project" value="TreeGrafter"/>
</dbReference>
<name>A0A7T2VX12_DELAC</name>
<dbReference type="RefSeq" id="WP_197953845.1">
    <property type="nucleotide sequence ID" value="NZ_CP065668.1"/>
</dbReference>
<evidence type="ECO:0000313" key="8">
    <source>
        <dbReference type="Proteomes" id="UP000594778"/>
    </source>
</evidence>
<organism evidence="7 8">
    <name type="scientific">Delftia acidovorans</name>
    <name type="common">Pseudomonas acidovorans</name>
    <name type="synonym">Comamonas acidovorans</name>
    <dbReference type="NCBI Taxonomy" id="80866"/>
    <lineage>
        <taxon>Bacteria</taxon>
        <taxon>Pseudomonadati</taxon>
        <taxon>Pseudomonadota</taxon>
        <taxon>Betaproteobacteria</taxon>
        <taxon>Burkholderiales</taxon>
        <taxon>Comamonadaceae</taxon>
        <taxon>Delftia</taxon>
    </lineage>
</organism>
<keyword evidence="2" id="KW-0808">Transferase</keyword>
<evidence type="ECO:0000259" key="6">
    <source>
        <dbReference type="Pfam" id="PF13657"/>
    </source>
</evidence>
<reference evidence="7 8" key="1">
    <citation type="submission" date="2020-12" db="EMBL/GenBank/DDBJ databases">
        <title>FDA dAtabase for Regulatory Grade micrObial Sequences (FDA-ARGOS): Supporting development and validation of Infectious Disease Dx tests.</title>
        <authorList>
            <person name="Sproer C."/>
            <person name="Gronow S."/>
            <person name="Severitt S."/>
            <person name="Schroder I."/>
            <person name="Tallon L."/>
            <person name="Sadzewicz L."/>
            <person name="Zhao X."/>
            <person name="Boylan J."/>
            <person name="Ott S."/>
            <person name="Bowen H."/>
            <person name="Vavikolanu K."/>
            <person name="Mehta A."/>
            <person name="Aluvathingal J."/>
            <person name="Nadendla S."/>
            <person name="Lowell S."/>
            <person name="Myers T."/>
            <person name="Yan Y."/>
            <person name="Sichtig H."/>
        </authorList>
    </citation>
    <scope>NUCLEOTIDE SEQUENCE [LARGE SCALE GENOMIC DNA]</scope>
    <source>
        <strain evidence="7 8">FDAARGOS_909</strain>
    </source>
</reference>
<dbReference type="Proteomes" id="UP000594778">
    <property type="component" value="Chromosome"/>
</dbReference>
<evidence type="ECO:0000256" key="3">
    <source>
        <dbReference type="ARBA" id="ARBA00022777"/>
    </source>
</evidence>
<dbReference type="PANTHER" id="PTHR37419">
    <property type="entry name" value="SERINE/THREONINE-PROTEIN KINASE TOXIN HIPA"/>
    <property type="match status" value="1"/>
</dbReference>
<proteinExistence type="inferred from homology"/>
<protein>
    <submittedName>
        <fullName evidence="7">Type II toxin-antitoxin system HipA family toxin</fullName>
    </submittedName>
</protein>
<sequence length="447" mass="48715">MKLAVHVLGREVAVLEPVGDFKSVLTYHAHTAPDDFVSLTMPVRTESYAWDDQLPPVLQMNLPEGYLLQVLQAQFGPHIGASPVALLSVIGRNMVGRIQVAAPGAALQQPASSVEVAALLRGDNSEAAFAQLVRQHATSGVSGVVPKFLDANDETVQGGSPSLAGHRKASLITRRHIIKGSSRHLPFVALNEHLCMQVAAKVMPAARTEISDDGQALVVHRFDVDDNGQALWGMEDFCALLGLRPAAKYDTTWERIAKAVRDHVPGERRLQTYRQLATTLLLTYALRNADCHAKNLALLYTRRADVHLSPAYDMLTTVVYPGFQHNPPSIEFMGKKTWTPGKSLQKFIATTLGIAPREQAVMVEAISDAVADAGQQVRDAMAQHGGFRDIGKRMLMGWSEGVQGLRDQRVYAVGDWKPGDAFEGFSAPPKQKSSASKLVRSRLPGER</sequence>
<accession>A0A7T2VX12</accession>
<feature type="domain" description="HipA-like C-terminal" evidence="5">
    <location>
        <begin position="141"/>
        <end position="371"/>
    </location>
</feature>
<evidence type="ECO:0000259" key="5">
    <source>
        <dbReference type="Pfam" id="PF07804"/>
    </source>
</evidence>
<comment type="similarity">
    <text evidence="1">Belongs to the HipA Ser/Thr kinase family.</text>
</comment>
<dbReference type="AlphaFoldDB" id="A0A7T2VX12"/>
<keyword evidence="3" id="KW-0418">Kinase</keyword>
<feature type="region of interest" description="Disordered" evidence="4">
    <location>
        <begin position="422"/>
        <end position="447"/>
    </location>
</feature>
<dbReference type="InterPro" id="IPR052028">
    <property type="entry name" value="HipA_Ser/Thr_kinase"/>
</dbReference>
<dbReference type="InterPro" id="IPR012893">
    <property type="entry name" value="HipA-like_C"/>
</dbReference>